<gene>
    <name evidence="3" type="ORF">FGO68_gene2767</name>
</gene>
<comment type="caution">
    <text evidence="3">The sequence shown here is derived from an EMBL/GenBank/DDBJ whole genome shotgun (WGS) entry which is preliminary data.</text>
</comment>
<dbReference type="AlphaFoldDB" id="A0A8J8NVS0"/>
<feature type="transmembrane region" description="Helical" evidence="2">
    <location>
        <begin position="375"/>
        <end position="401"/>
    </location>
</feature>
<evidence type="ECO:0000256" key="2">
    <source>
        <dbReference type="SAM" id="Phobius"/>
    </source>
</evidence>
<proteinExistence type="predicted"/>
<feature type="transmembrane region" description="Helical" evidence="2">
    <location>
        <begin position="113"/>
        <end position="135"/>
    </location>
</feature>
<keyword evidence="2" id="KW-1133">Transmembrane helix</keyword>
<reference evidence="3" key="1">
    <citation type="submission" date="2019-06" db="EMBL/GenBank/DDBJ databases">
        <authorList>
            <person name="Zheng W."/>
        </authorList>
    </citation>
    <scope>NUCLEOTIDE SEQUENCE</scope>
    <source>
        <strain evidence="3">QDHG01</strain>
    </source>
</reference>
<evidence type="ECO:0000313" key="3">
    <source>
        <dbReference type="EMBL" id="TNV81071.1"/>
    </source>
</evidence>
<feature type="compositionally biased region" description="Polar residues" evidence="1">
    <location>
        <begin position="517"/>
        <end position="536"/>
    </location>
</feature>
<feature type="compositionally biased region" description="Basic and acidic residues" evidence="1">
    <location>
        <begin position="478"/>
        <end position="493"/>
    </location>
</feature>
<feature type="compositionally biased region" description="Polar residues" evidence="1">
    <location>
        <begin position="466"/>
        <end position="477"/>
    </location>
</feature>
<protein>
    <submittedName>
        <fullName evidence="3">Uncharacterized protein</fullName>
    </submittedName>
</protein>
<keyword evidence="4" id="KW-1185">Reference proteome</keyword>
<evidence type="ECO:0000313" key="4">
    <source>
        <dbReference type="Proteomes" id="UP000785679"/>
    </source>
</evidence>
<organism evidence="3 4">
    <name type="scientific">Halteria grandinella</name>
    <dbReference type="NCBI Taxonomy" id="5974"/>
    <lineage>
        <taxon>Eukaryota</taxon>
        <taxon>Sar</taxon>
        <taxon>Alveolata</taxon>
        <taxon>Ciliophora</taxon>
        <taxon>Intramacronucleata</taxon>
        <taxon>Spirotrichea</taxon>
        <taxon>Stichotrichia</taxon>
        <taxon>Sporadotrichida</taxon>
        <taxon>Halteriidae</taxon>
        <taxon>Halteria</taxon>
    </lineage>
</organism>
<name>A0A8J8NVS0_HALGN</name>
<keyword evidence="2" id="KW-0812">Transmembrane</keyword>
<keyword evidence="2" id="KW-0472">Membrane</keyword>
<evidence type="ECO:0000256" key="1">
    <source>
        <dbReference type="SAM" id="MobiDB-lite"/>
    </source>
</evidence>
<feature type="region of interest" description="Disordered" evidence="1">
    <location>
        <begin position="465"/>
        <end position="536"/>
    </location>
</feature>
<feature type="transmembrane region" description="Helical" evidence="2">
    <location>
        <begin position="57"/>
        <end position="76"/>
    </location>
</feature>
<feature type="transmembrane region" description="Helical" evidence="2">
    <location>
        <begin position="88"/>
        <end position="107"/>
    </location>
</feature>
<sequence>MEADSDGMNERGSTFTIYSESSEQPTQNETVSPFPFYENLDLSCGATDTCLIKYNCGLASLLLTLLFAVTVKRILAKRGNISLDLKDNLLLCMTLGETTLVFVYYVFYSHPIFMFAAKMGKLFEQVVIGLIILDLTRKYRVNLLKGFIIALVACLMTTALVTLVAGIEDSFGILSEKGVSWALLSTLTLILSLSSFAIGLNLICSDPLDISAETPTIPDINNAHFAAYQQQSHFEYSDYAAAQERVLTLPKTLPQQNLASTDFLGSEQQQQMLAPSLNPPRTPQLKLPSNFDPYQGSCLNQMQNVQPENIGKPQAQVEDYKQNVVLDFHIEFKQNLKQRRCKLLSLIMVSLASVIVMIILDFHRLMYQPDDQLKTWMTVILTIIGHLTQFHAVGVLLYYIIYWPVRWNFMPEISKYEVRTMTQIENSEIDLSFLAKSRLHSFVHVKQSTQENTNSLRKIGSEHKQMSLNAKTSSPRESFQEPRTLHQSFDDGKNPPLLQRKLTSHSKSSKRQREEAVSQNKESPQSKIIQQFDISL</sequence>
<feature type="transmembrane region" description="Helical" evidence="2">
    <location>
        <begin position="179"/>
        <end position="203"/>
    </location>
</feature>
<dbReference type="Proteomes" id="UP000785679">
    <property type="component" value="Unassembled WGS sequence"/>
</dbReference>
<accession>A0A8J8NVS0</accession>
<dbReference type="EMBL" id="RRYP01006616">
    <property type="protein sequence ID" value="TNV81071.1"/>
    <property type="molecule type" value="Genomic_DNA"/>
</dbReference>
<feature type="transmembrane region" description="Helical" evidence="2">
    <location>
        <begin position="147"/>
        <end position="167"/>
    </location>
</feature>
<feature type="transmembrane region" description="Helical" evidence="2">
    <location>
        <begin position="343"/>
        <end position="363"/>
    </location>
</feature>